<evidence type="ECO:0000256" key="6">
    <source>
        <dbReference type="SAM" id="MobiDB-lite"/>
    </source>
</evidence>
<evidence type="ECO:0000256" key="7">
    <source>
        <dbReference type="SAM" id="Phobius"/>
    </source>
</evidence>
<feature type="region of interest" description="Disordered" evidence="6">
    <location>
        <begin position="126"/>
        <end position="171"/>
    </location>
</feature>
<evidence type="ECO:0000256" key="2">
    <source>
        <dbReference type="ARBA" id="ARBA00008803"/>
    </source>
</evidence>
<proteinExistence type="inferred from homology"/>
<keyword evidence="5 7" id="KW-0472">Membrane</keyword>
<feature type="region of interest" description="Disordered" evidence="6">
    <location>
        <begin position="705"/>
        <end position="761"/>
    </location>
</feature>
<dbReference type="GO" id="GO:0036064">
    <property type="term" value="C:ciliary basal body"/>
    <property type="evidence" value="ECO:0007669"/>
    <property type="project" value="TreeGrafter"/>
</dbReference>
<name>A0A914P4Y6_9BILA</name>
<dbReference type="InterPro" id="IPR008010">
    <property type="entry name" value="Tatp1"/>
</dbReference>
<comment type="similarity">
    <text evidence="2">Belongs to the TAPT1 family.</text>
</comment>
<dbReference type="Pfam" id="PF05346">
    <property type="entry name" value="DUF747"/>
    <property type="match status" value="1"/>
</dbReference>
<comment type="subcellular location">
    <subcellularLocation>
        <location evidence="1">Membrane</location>
        <topology evidence="1">Multi-pass membrane protein</topology>
    </subcellularLocation>
</comment>
<dbReference type="WBParaSite" id="PDA_v2.g12961.t1">
    <property type="protein sequence ID" value="PDA_v2.g12961.t1"/>
    <property type="gene ID" value="PDA_v2.g12961"/>
</dbReference>
<dbReference type="Proteomes" id="UP000887578">
    <property type="component" value="Unplaced"/>
</dbReference>
<accession>A0A914P4Y6</accession>
<keyword evidence="4 7" id="KW-1133">Transmembrane helix</keyword>
<dbReference type="GO" id="GO:0045724">
    <property type="term" value="P:positive regulation of cilium assembly"/>
    <property type="evidence" value="ECO:0007669"/>
    <property type="project" value="TreeGrafter"/>
</dbReference>
<dbReference type="PANTHER" id="PTHR13317:SF4">
    <property type="entry name" value="TRANSMEMBRANE ANTERIOR POSTERIOR TRANSFORMATION PROTEIN 1 HOMOLOG"/>
    <property type="match status" value="1"/>
</dbReference>
<keyword evidence="3 7" id="KW-0812">Transmembrane</keyword>
<protein>
    <submittedName>
        <fullName evidence="9">Uncharacterized protein</fullName>
    </submittedName>
</protein>
<feature type="transmembrane region" description="Helical" evidence="7">
    <location>
        <begin position="273"/>
        <end position="305"/>
    </location>
</feature>
<feature type="transmembrane region" description="Helical" evidence="7">
    <location>
        <begin position="583"/>
        <end position="606"/>
    </location>
</feature>
<evidence type="ECO:0000313" key="9">
    <source>
        <dbReference type="WBParaSite" id="PDA_v2.g12961.t1"/>
    </source>
</evidence>
<sequence>MQDSTVTDNFEDKGKSQAWNKSSDFYSNILKINVKTAKEEVEKRWKKKSSETNNSTLSLNITAYENSIEAVSNQFNDNEDLGKEQFGISKPIVSASTLLIQNPFEFPRQQNYTVPKPEVSQFKASQRLITPTKISGREESESLLRRRQQHSESGEPSTDDETKDSNNIRRPLKLELGDSDLRGGFRKRKLSNIIYEDDLKVKIDDEEEKDVKTKEKDRNDLLKLQPTGWKQTLETLGMELTRGFSADNNQDKYQEKKNKVNAFLIAPFELEKFLYFGFFHCLDAFCYIFTILPLRCVLNIIAFVLRIRPWRSAQTCDFIKVFIIIFASLAMSYTFDTSRFYHLIRGQGLVKLYIAYNMLEVADKLFSSFGQDVLDSCMYLTSQRLKDWSKYDYLYFPGAIIYAYLHAFLLLLQGTTLNVAFNSQGSSLMTILISNNFVELKGSVFKKFAKPNLFQMACSDVRERFHLIILVVFVILRNMTANHWRFDYLYDLLPDLIAIGFSEIVIDAFKHAFITKFNDISYIVYQDFSTTLAFDVAKSREKTASGDFADVVSRRMGFIPIPIAVMLIHTISQSVDLTSSLPAIIIGITWVILLIVKIFNGSYLYTQAVDHIQKYRTLQKEAEFDLYRKRMLAIKSKSAPNSPRLSLIDFTDVFTQKATAGFTISDYIPHKEELVKLRNRAPSTSINEQSPTPRRSVSMMNFSWEEKRDRASLPPSIPENDEKLDDTESQFSTTINKEKQQQQLTQQSPKRKPNVPMTPRECAELDEVSAFKLLNSSEPVQEIQS</sequence>
<feature type="transmembrane region" description="Helical" evidence="7">
    <location>
        <begin position="393"/>
        <end position="412"/>
    </location>
</feature>
<keyword evidence="8" id="KW-1185">Reference proteome</keyword>
<dbReference type="AlphaFoldDB" id="A0A914P4Y6"/>
<reference evidence="9" key="1">
    <citation type="submission" date="2022-11" db="UniProtKB">
        <authorList>
            <consortium name="WormBaseParasite"/>
        </authorList>
    </citation>
    <scope>IDENTIFICATION</scope>
</reference>
<evidence type="ECO:0000313" key="8">
    <source>
        <dbReference type="Proteomes" id="UP000887578"/>
    </source>
</evidence>
<feature type="transmembrane region" description="Helical" evidence="7">
    <location>
        <begin position="317"/>
        <end position="335"/>
    </location>
</feature>
<evidence type="ECO:0000256" key="3">
    <source>
        <dbReference type="ARBA" id="ARBA00022692"/>
    </source>
</evidence>
<evidence type="ECO:0000256" key="4">
    <source>
        <dbReference type="ARBA" id="ARBA00022989"/>
    </source>
</evidence>
<dbReference type="GO" id="GO:0005789">
    <property type="term" value="C:endoplasmic reticulum membrane"/>
    <property type="evidence" value="ECO:0007669"/>
    <property type="project" value="TreeGrafter"/>
</dbReference>
<organism evidence="8 9">
    <name type="scientific">Panagrolaimus davidi</name>
    <dbReference type="NCBI Taxonomy" id="227884"/>
    <lineage>
        <taxon>Eukaryota</taxon>
        <taxon>Metazoa</taxon>
        <taxon>Ecdysozoa</taxon>
        <taxon>Nematoda</taxon>
        <taxon>Chromadorea</taxon>
        <taxon>Rhabditida</taxon>
        <taxon>Tylenchina</taxon>
        <taxon>Panagrolaimomorpha</taxon>
        <taxon>Panagrolaimoidea</taxon>
        <taxon>Panagrolaimidae</taxon>
        <taxon>Panagrolaimus</taxon>
    </lineage>
</organism>
<evidence type="ECO:0000256" key="5">
    <source>
        <dbReference type="ARBA" id="ARBA00023136"/>
    </source>
</evidence>
<feature type="compositionally biased region" description="Basic and acidic residues" evidence="6">
    <location>
        <begin position="135"/>
        <end position="153"/>
    </location>
</feature>
<dbReference type="PANTHER" id="PTHR13317">
    <property type="entry name" value="TRANSMEMBRANE ANTERIOR POSTERIOR TRANSFORMATION PROTEIN 1 HOMOLOG"/>
    <property type="match status" value="1"/>
</dbReference>
<evidence type="ECO:0000256" key="1">
    <source>
        <dbReference type="ARBA" id="ARBA00004141"/>
    </source>
</evidence>